<dbReference type="PANTHER" id="PTHR11101:SF80">
    <property type="entry name" value="PHOSPHATE TRANSPORTER"/>
    <property type="match status" value="1"/>
</dbReference>
<dbReference type="GO" id="GO:0016020">
    <property type="term" value="C:membrane"/>
    <property type="evidence" value="ECO:0007669"/>
    <property type="project" value="UniProtKB-SubCell"/>
</dbReference>
<dbReference type="InterPro" id="IPR001204">
    <property type="entry name" value="Phos_transporter"/>
</dbReference>
<keyword evidence="2 6" id="KW-0813">Transport</keyword>
<comment type="subcellular location">
    <subcellularLocation>
        <location evidence="1 6">Membrane</location>
        <topology evidence="1 6">Multi-pass membrane protein</topology>
    </subcellularLocation>
</comment>
<feature type="transmembrane region" description="Helical" evidence="6">
    <location>
        <begin position="334"/>
        <end position="360"/>
    </location>
</feature>
<evidence type="ECO:0000256" key="2">
    <source>
        <dbReference type="ARBA" id="ARBA00022448"/>
    </source>
</evidence>
<feature type="transmembrane region" description="Helical" evidence="6">
    <location>
        <begin position="80"/>
        <end position="101"/>
    </location>
</feature>
<comment type="similarity">
    <text evidence="6">Belongs to the inorganic phosphate transporter (PiT) (TC 2.A.20) family.</text>
</comment>
<feature type="transmembrane region" description="Helical" evidence="6">
    <location>
        <begin position="135"/>
        <end position="156"/>
    </location>
</feature>
<dbReference type="Pfam" id="PF01384">
    <property type="entry name" value="PHO4"/>
    <property type="match status" value="1"/>
</dbReference>
<name>A0A7X6DNE0_9BACT</name>
<feature type="transmembrane region" description="Helical" evidence="6">
    <location>
        <begin position="107"/>
        <end position="128"/>
    </location>
</feature>
<dbReference type="Proteomes" id="UP000534783">
    <property type="component" value="Unassembled WGS sequence"/>
</dbReference>
<dbReference type="RefSeq" id="WP_168058557.1">
    <property type="nucleotide sequence ID" value="NZ_VTOW01000001.1"/>
</dbReference>
<protein>
    <recommendedName>
        <fullName evidence="6">Phosphate transporter</fullName>
    </recommendedName>
</protein>
<dbReference type="GO" id="GO:0035435">
    <property type="term" value="P:phosphate ion transmembrane transport"/>
    <property type="evidence" value="ECO:0007669"/>
    <property type="project" value="TreeGrafter"/>
</dbReference>
<dbReference type="EMBL" id="VTOW01000001">
    <property type="protein sequence ID" value="NKE70297.1"/>
    <property type="molecule type" value="Genomic_DNA"/>
</dbReference>
<keyword evidence="8" id="KW-1185">Reference proteome</keyword>
<evidence type="ECO:0000313" key="7">
    <source>
        <dbReference type="EMBL" id="NKE70297.1"/>
    </source>
</evidence>
<evidence type="ECO:0000313" key="8">
    <source>
        <dbReference type="Proteomes" id="UP000534783"/>
    </source>
</evidence>
<proteinExistence type="inferred from homology"/>
<keyword evidence="5 6" id="KW-0472">Membrane</keyword>
<gene>
    <name evidence="7" type="ORF">MNODULE_06000</name>
</gene>
<keyword evidence="4 6" id="KW-1133">Transmembrane helix</keyword>
<keyword evidence="6" id="KW-0592">Phosphate transport</keyword>
<accession>A0A7X6DNE0</accession>
<comment type="caution">
    <text evidence="7">The sequence shown here is derived from an EMBL/GenBank/DDBJ whole genome shotgun (WGS) entry which is preliminary data.</text>
</comment>
<feature type="transmembrane region" description="Helical" evidence="6">
    <location>
        <begin position="38"/>
        <end position="59"/>
    </location>
</feature>
<organism evidence="7 8">
    <name type="scientific">Candidatus Manganitrophus noduliformans</name>
    <dbReference type="NCBI Taxonomy" id="2606439"/>
    <lineage>
        <taxon>Bacteria</taxon>
        <taxon>Pseudomonadati</taxon>
        <taxon>Nitrospirota</taxon>
        <taxon>Nitrospiria</taxon>
        <taxon>Candidatus Troglogloeales</taxon>
        <taxon>Candidatus Manganitrophaceae</taxon>
        <taxon>Candidatus Manganitrophus</taxon>
    </lineage>
</organism>
<dbReference type="GO" id="GO:0005315">
    <property type="term" value="F:phosphate transmembrane transporter activity"/>
    <property type="evidence" value="ECO:0007669"/>
    <property type="project" value="InterPro"/>
</dbReference>
<evidence type="ECO:0000256" key="6">
    <source>
        <dbReference type="RuleBase" id="RU363058"/>
    </source>
</evidence>
<evidence type="ECO:0000256" key="3">
    <source>
        <dbReference type="ARBA" id="ARBA00022692"/>
    </source>
</evidence>
<evidence type="ECO:0000256" key="5">
    <source>
        <dbReference type="ARBA" id="ARBA00023136"/>
    </source>
</evidence>
<evidence type="ECO:0000256" key="4">
    <source>
        <dbReference type="ARBA" id="ARBA00022989"/>
    </source>
</evidence>
<reference evidence="7 8" key="1">
    <citation type="journal article" date="2020" name="Nature">
        <title>Bacterial chemolithoautotrophy via manganese oxidation.</title>
        <authorList>
            <person name="Yu H."/>
            <person name="Leadbetter J.R."/>
        </authorList>
    </citation>
    <scope>NUCLEOTIDE SEQUENCE [LARGE SCALE GENOMIC DNA]</scope>
    <source>
        <strain evidence="7 8">Mn-1</strain>
    </source>
</reference>
<dbReference type="PANTHER" id="PTHR11101">
    <property type="entry name" value="PHOSPHATE TRANSPORTER"/>
    <property type="match status" value="1"/>
</dbReference>
<sequence length="364" mass="37702">MTTALWITVLLLAFANGANDNAKGVATLRGSGLASDTVAILWGTFWTFFGALLSAQIGTKLIALFNGNGLLPAEEIGRPDLLLTVGLASGGTVLFASRIGAPISTTHALTGALIGTGAAAFGIGPLRIETLGKGIVLPLLVSPLLSLGLTLLLFSFLRPLRRFAESCICLVRREPVIVSEQALAQSQSAPPAEIVIGTAAECRSVAGADRFTPLNGIHWLSAGLMSFSRGLNDTPKIAALLLGIGFGPTKGWAIGGIALAMAVGGMLGARRISRILSERITPMDPVQGFSANLITALLVAGASHVGMPVSTTHVSCGSLFGIGLLHRNRTDWRLVGQILLSWGITLPLAALLGAVLYGILETFL</sequence>
<evidence type="ECO:0000256" key="1">
    <source>
        <dbReference type="ARBA" id="ARBA00004141"/>
    </source>
</evidence>
<dbReference type="AlphaFoldDB" id="A0A7X6DNE0"/>
<keyword evidence="3 6" id="KW-0812">Transmembrane</keyword>